<dbReference type="InterPro" id="IPR029052">
    <property type="entry name" value="Metallo-depent_PP-like"/>
</dbReference>
<protein>
    <recommendedName>
        <fullName evidence="1">Calcineurin-like phosphoesterase domain-containing protein</fullName>
    </recommendedName>
</protein>
<dbReference type="InterPro" id="IPR053193">
    <property type="entry name" value="MetalloPDE_YfcE-like"/>
</dbReference>
<dbReference type="InterPro" id="IPR000979">
    <property type="entry name" value="Phosphodiesterase_MJ0936/Vps29"/>
</dbReference>
<accession>A0A3B0W5A3</accession>
<gene>
    <name evidence="2" type="ORF">MNBD_GAMMA06-1584</name>
</gene>
<dbReference type="Pfam" id="PF12850">
    <property type="entry name" value="Metallophos_2"/>
    <property type="match status" value="1"/>
</dbReference>
<dbReference type="SUPFAM" id="SSF56300">
    <property type="entry name" value="Metallo-dependent phosphatases"/>
    <property type="match status" value="1"/>
</dbReference>
<dbReference type="EMBL" id="UOFD01000014">
    <property type="protein sequence ID" value="VAW50461.1"/>
    <property type="molecule type" value="Genomic_DNA"/>
</dbReference>
<organism evidence="2">
    <name type="scientific">hydrothermal vent metagenome</name>
    <dbReference type="NCBI Taxonomy" id="652676"/>
    <lineage>
        <taxon>unclassified sequences</taxon>
        <taxon>metagenomes</taxon>
        <taxon>ecological metagenomes</taxon>
    </lineage>
</organism>
<dbReference type="AlphaFoldDB" id="A0A3B0W5A3"/>
<evidence type="ECO:0000259" key="1">
    <source>
        <dbReference type="Pfam" id="PF12850"/>
    </source>
</evidence>
<dbReference type="PANTHER" id="PTHR43165">
    <property type="entry name" value="METALLOPHOSPHOESTERASE"/>
    <property type="match status" value="1"/>
</dbReference>
<dbReference type="NCBIfam" id="TIGR00040">
    <property type="entry name" value="yfcE"/>
    <property type="match status" value="1"/>
</dbReference>
<dbReference type="Gene3D" id="3.60.21.10">
    <property type="match status" value="1"/>
</dbReference>
<evidence type="ECO:0000313" key="2">
    <source>
        <dbReference type="EMBL" id="VAW50461.1"/>
    </source>
</evidence>
<reference evidence="2" key="1">
    <citation type="submission" date="2018-06" db="EMBL/GenBank/DDBJ databases">
        <authorList>
            <person name="Zhirakovskaya E."/>
        </authorList>
    </citation>
    <scope>NUCLEOTIDE SEQUENCE</scope>
</reference>
<name>A0A3B0W5A3_9ZZZZ</name>
<dbReference type="PANTHER" id="PTHR43165:SF1">
    <property type="entry name" value="PHOSPHODIESTERASE MJ0936"/>
    <property type="match status" value="1"/>
</dbReference>
<feature type="domain" description="Calcineurin-like phosphoesterase" evidence="1">
    <location>
        <begin position="6"/>
        <end position="157"/>
    </location>
</feature>
<dbReference type="InterPro" id="IPR024654">
    <property type="entry name" value="Calcineurin-like_PHP_lpxH"/>
</dbReference>
<sequence length="173" mass="18936">MSKQITVGILSDSHGFLDPRVAETVNQCDCIVHAGDISNAQVLAQLKPKKELIAIAGNNDFAAFWAEEEADVVKALPKTGKLALPGGLLVVEHGHRLGNIPDHDKLRWDYADARLIVYGHTHRRIVDQKETPWVVNPGASGKVRTHGGPSCLLLNASKTEWNIETFLFDEVVA</sequence>
<proteinExistence type="predicted"/>